<dbReference type="AlphaFoldDB" id="Q50069"/>
<reference evidence="1" key="1">
    <citation type="submission" date="1994-09" db="EMBL/GenBank/DDBJ databases">
        <authorList>
            <person name="Robison K."/>
        </authorList>
    </citation>
    <scope>NUCLEOTIDE SEQUENCE</scope>
</reference>
<name>Q50069_MYCLR</name>
<proteinExistence type="predicted"/>
<evidence type="ECO:0000313" key="1">
    <source>
        <dbReference type="EMBL" id="AAA63015.1"/>
    </source>
</evidence>
<dbReference type="EMBL" id="U15183">
    <property type="protein sequence ID" value="AAA63015.1"/>
    <property type="molecule type" value="Genomic_DNA"/>
</dbReference>
<organism evidence="1">
    <name type="scientific">Mycobacterium leprae</name>
    <dbReference type="NCBI Taxonomy" id="1769"/>
    <lineage>
        <taxon>Bacteria</taxon>
        <taxon>Bacillati</taxon>
        <taxon>Actinomycetota</taxon>
        <taxon>Actinomycetes</taxon>
        <taxon>Mycobacteriales</taxon>
        <taxon>Mycobacteriaceae</taxon>
        <taxon>Mycobacterium</taxon>
    </lineage>
</organism>
<accession>Q50069</accession>
<protein>
    <submittedName>
        <fullName evidence="1">U1740m</fullName>
    </submittedName>
</protein>
<reference evidence="1" key="2">
    <citation type="submission" date="1995-04" db="EMBL/GenBank/DDBJ databases">
        <authorList>
            <person name="Smith D.R."/>
        </authorList>
    </citation>
    <scope>NUCLEOTIDE SEQUENCE</scope>
</reference>
<sequence>MVEVGYGDPRCINRRRGDRAHPDFIVWYHSIDTTAPLFMVYGASLCRRTHPGRRDASPWKVSLSRRLALAVLSGPFLPSSPRRPLIYEIYELTTKHI</sequence>